<evidence type="ECO:0000259" key="7">
    <source>
        <dbReference type="PROSITE" id="PS51710"/>
    </source>
</evidence>
<dbReference type="NCBIfam" id="TIGR00092">
    <property type="entry name" value="redox-regulated ATPase YchF"/>
    <property type="match status" value="1"/>
</dbReference>
<dbReference type="Gene3D" id="3.40.50.300">
    <property type="entry name" value="P-loop containing nucleotide triphosphate hydrolases"/>
    <property type="match status" value="1"/>
</dbReference>
<dbReference type="Gene3D" id="3.10.20.30">
    <property type="match status" value="1"/>
</dbReference>
<dbReference type="InterPro" id="IPR004095">
    <property type="entry name" value="TGS"/>
</dbReference>
<comment type="similarity">
    <text evidence="6">Belongs to the TRAFAC class OBG-HflX-like GTPase superfamily. OBG GTPase family. YchF/OLA1 subfamily.</text>
</comment>
<feature type="domain" description="OBG-type G" evidence="7">
    <location>
        <begin position="3"/>
        <end position="259"/>
    </location>
</feature>
<dbReference type="EMBL" id="JQ844228">
    <property type="protein sequence ID" value="AGS53272.1"/>
    <property type="molecule type" value="Genomic_DNA"/>
</dbReference>
<dbReference type="PANTHER" id="PTHR23305">
    <property type="entry name" value="OBG GTPASE FAMILY"/>
    <property type="match status" value="1"/>
</dbReference>
<evidence type="ECO:0000313" key="9">
    <source>
        <dbReference type="EMBL" id="AGS53272.1"/>
    </source>
</evidence>
<gene>
    <name evidence="6" type="primary">ychF</name>
</gene>
<dbReference type="InterPro" id="IPR041706">
    <property type="entry name" value="YchF_N"/>
</dbReference>
<dbReference type="SUPFAM" id="SSF52540">
    <property type="entry name" value="P-loop containing nucleoside triphosphate hydrolases"/>
    <property type="match status" value="1"/>
</dbReference>
<dbReference type="Pfam" id="PF01926">
    <property type="entry name" value="MMR_HSR1"/>
    <property type="match status" value="1"/>
</dbReference>
<evidence type="ECO:0000256" key="1">
    <source>
        <dbReference type="ARBA" id="ARBA00001946"/>
    </source>
</evidence>
<dbReference type="AlphaFoldDB" id="A0A806K0P5"/>
<dbReference type="FunFam" id="3.10.20.30:FF:000001">
    <property type="entry name" value="Ribosome-binding ATPase YchF"/>
    <property type="match status" value="1"/>
</dbReference>
<dbReference type="Pfam" id="PF06071">
    <property type="entry name" value="YchF-GTPase_C"/>
    <property type="match status" value="1"/>
</dbReference>
<dbReference type="GO" id="GO:0046872">
    <property type="term" value="F:metal ion binding"/>
    <property type="evidence" value="ECO:0007669"/>
    <property type="project" value="UniProtKB-KW"/>
</dbReference>
<dbReference type="InterPro" id="IPR006073">
    <property type="entry name" value="GTP-bd"/>
</dbReference>
<dbReference type="PRINTS" id="PR00326">
    <property type="entry name" value="GTP1OBG"/>
</dbReference>
<dbReference type="GO" id="GO:0005737">
    <property type="term" value="C:cytoplasm"/>
    <property type="evidence" value="ECO:0007669"/>
    <property type="project" value="TreeGrafter"/>
</dbReference>
<evidence type="ECO:0000256" key="5">
    <source>
        <dbReference type="ARBA" id="ARBA00022842"/>
    </source>
</evidence>
<dbReference type="Gene3D" id="1.10.150.300">
    <property type="entry name" value="TGS-like domain"/>
    <property type="match status" value="1"/>
</dbReference>
<keyword evidence="4 6" id="KW-0067">ATP-binding</keyword>
<dbReference type="PROSITE" id="PS51710">
    <property type="entry name" value="G_OBG"/>
    <property type="match status" value="1"/>
</dbReference>
<keyword evidence="3 6" id="KW-0547">Nucleotide-binding</keyword>
<evidence type="ECO:0000256" key="6">
    <source>
        <dbReference type="HAMAP-Rule" id="MF_00944"/>
    </source>
</evidence>
<dbReference type="GO" id="GO:0043023">
    <property type="term" value="F:ribosomal large subunit binding"/>
    <property type="evidence" value="ECO:0007669"/>
    <property type="project" value="UniProtKB-UniRule"/>
</dbReference>
<comment type="caution">
    <text evidence="6">Lacks conserved residue(s) required for the propagation of feature annotation.</text>
</comment>
<comment type="cofactor">
    <cofactor evidence="1">
        <name>Mg(2+)</name>
        <dbReference type="ChEBI" id="CHEBI:18420"/>
    </cofactor>
</comment>
<dbReference type="InterPro" id="IPR023192">
    <property type="entry name" value="TGS-like_dom_sf"/>
</dbReference>
<dbReference type="InterPro" id="IPR012675">
    <property type="entry name" value="Beta-grasp_dom_sf"/>
</dbReference>
<keyword evidence="2" id="KW-0479">Metal-binding</keyword>
<proteinExistence type="inferred from homology"/>
<dbReference type="CDD" id="cd01900">
    <property type="entry name" value="YchF"/>
    <property type="match status" value="1"/>
</dbReference>
<dbReference type="PIRSF" id="PIRSF006641">
    <property type="entry name" value="CHP00092"/>
    <property type="match status" value="1"/>
</dbReference>
<dbReference type="PROSITE" id="PS51880">
    <property type="entry name" value="TGS"/>
    <property type="match status" value="1"/>
</dbReference>
<dbReference type="GO" id="GO:0016887">
    <property type="term" value="F:ATP hydrolysis activity"/>
    <property type="evidence" value="ECO:0007669"/>
    <property type="project" value="UniProtKB-UniRule"/>
</dbReference>
<protein>
    <recommendedName>
        <fullName evidence="6">Ribosome-binding ATPase YchF</fullName>
    </recommendedName>
</protein>
<dbReference type="InterPro" id="IPR031167">
    <property type="entry name" value="G_OBG"/>
</dbReference>
<accession>A0A806K0P5</accession>
<dbReference type="InterPro" id="IPR012676">
    <property type="entry name" value="TGS-like"/>
</dbReference>
<evidence type="ECO:0000256" key="3">
    <source>
        <dbReference type="ARBA" id="ARBA00022741"/>
    </source>
</evidence>
<evidence type="ECO:0000256" key="4">
    <source>
        <dbReference type="ARBA" id="ARBA00022840"/>
    </source>
</evidence>
<evidence type="ECO:0000259" key="8">
    <source>
        <dbReference type="PROSITE" id="PS51880"/>
    </source>
</evidence>
<evidence type="ECO:0000256" key="2">
    <source>
        <dbReference type="ARBA" id="ARBA00022723"/>
    </source>
</evidence>
<dbReference type="HAMAP" id="MF_00944">
    <property type="entry name" value="YchF_OLA1_ATPase"/>
    <property type="match status" value="1"/>
</dbReference>
<dbReference type="GO" id="GO:0005525">
    <property type="term" value="F:GTP binding"/>
    <property type="evidence" value="ECO:0007669"/>
    <property type="project" value="InterPro"/>
</dbReference>
<dbReference type="FunFam" id="1.10.150.300:FF:000001">
    <property type="entry name" value="Ribosome-binding ATPase YchF"/>
    <property type="match status" value="1"/>
</dbReference>
<organism evidence="9">
    <name type="scientific">uncultured bacterium contig00001</name>
    <dbReference type="NCBI Taxonomy" id="1181493"/>
    <lineage>
        <taxon>Bacteria</taxon>
        <taxon>environmental samples</taxon>
    </lineage>
</organism>
<dbReference type="GO" id="GO:0005524">
    <property type="term" value="F:ATP binding"/>
    <property type="evidence" value="ECO:0007669"/>
    <property type="project" value="UniProtKB-UniRule"/>
</dbReference>
<name>A0A806K0P5_9BACT</name>
<dbReference type="CDD" id="cd04867">
    <property type="entry name" value="TGS_YchF_OLA1"/>
    <property type="match status" value="1"/>
</dbReference>
<dbReference type="InterPro" id="IPR004396">
    <property type="entry name" value="ATPase_YchF/OLA1"/>
</dbReference>
<keyword evidence="5" id="KW-0460">Magnesium</keyword>
<sequence>MPVKCGIVGLPGAGKSVLFNAMTKGDAASGNFLFCTTSATTGTVSVPDARLGKLAEIAKPQKIIHATQEFVDIPGLVRGSSKGEGLGNSFLADVRDMNSIVQVVRCFENPDVPHVEATLDSVRDLGIIDVELVIKDMEVVEKSLERHQKTARSGNKESQAMVSTLEKILAALNEGKWASSVELDAQEQFSLKSYCLLTQKPMLLVGNIDERDIPNPTGNPHYAALEAAAAERGVPLMPICARLEADLAVMEPDEQAVFMEEAGLTEPGLTRFIRASFALLNLQTFFTAGPKEVRAWTIPIGATAPQAAGAIHSDFERGFIRARVISFDDYVAFKGENGAKEAGKQRQEGKGYVVKDSDVIEFLFNV</sequence>
<dbReference type="SUPFAM" id="SSF81271">
    <property type="entry name" value="TGS-like"/>
    <property type="match status" value="1"/>
</dbReference>
<reference evidence="9" key="1">
    <citation type="submission" date="2012-03" db="EMBL/GenBank/DDBJ databases">
        <title>Functional metagenomics reveals considerable lignocellulase gene clusters in the gut microbiome of a wood-feeding higher termite.</title>
        <authorList>
            <person name="Liu N."/>
        </authorList>
    </citation>
    <scope>NUCLEOTIDE SEQUENCE</scope>
</reference>
<dbReference type="InterPro" id="IPR027417">
    <property type="entry name" value="P-loop_NTPase"/>
</dbReference>
<feature type="domain" description="TGS" evidence="8">
    <location>
        <begin position="281"/>
        <end position="364"/>
    </location>
</feature>
<comment type="function">
    <text evidence="6">ATPase that binds to both the 70S ribosome and the 50S ribosomal subunit in a nucleotide-independent manner.</text>
</comment>
<dbReference type="PANTHER" id="PTHR23305:SF18">
    <property type="entry name" value="OBG-TYPE G DOMAIN-CONTAINING PROTEIN"/>
    <property type="match status" value="1"/>
</dbReference>
<dbReference type="InterPro" id="IPR013029">
    <property type="entry name" value="YchF_C"/>
</dbReference>